<dbReference type="Gene3D" id="3.30.2350.20">
    <property type="entry name" value="TruD, catalytic domain"/>
    <property type="match status" value="2"/>
</dbReference>
<organism evidence="5 6">
    <name type="scientific">Sugiyamaella lignohabitans</name>
    <dbReference type="NCBI Taxonomy" id="796027"/>
    <lineage>
        <taxon>Eukaryota</taxon>
        <taxon>Fungi</taxon>
        <taxon>Dikarya</taxon>
        <taxon>Ascomycota</taxon>
        <taxon>Saccharomycotina</taxon>
        <taxon>Dipodascomycetes</taxon>
        <taxon>Dipodascales</taxon>
        <taxon>Trichomonascaceae</taxon>
        <taxon>Sugiyamaella</taxon>
    </lineage>
</organism>
<dbReference type="GO" id="GO:0001522">
    <property type="term" value="P:pseudouridine synthesis"/>
    <property type="evidence" value="ECO:0007669"/>
    <property type="project" value="InterPro"/>
</dbReference>
<dbReference type="AlphaFoldDB" id="A0A167D5T6"/>
<dbReference type="KEGG" id="slb:AWJ20_776"/>
<comment type="similarity">
    <text evidence="1">Belongs to the pseudouridine synthase TruD family.</text>
</comment>
<dbReference type="Pfam" id="PF01142">
    <property type="entry name" value="TruD"/>
    <property type="match status" value="1"/>
</dbReference>
<dbReference type="GeneID" id="30037845"/>
<proteinExistence type="inferred from homology"/>
<gene>
    <name evidence="5" type="primary">PUS7</name>
    <name evidence="5" type="ORF">AWJ20_776</name>
</gene>
<evidence type="ECO:0000259" key="4">
    <source>
        <dbReference type="PROSITE" id="PS50984"/>
    </source>
</evidence>
<reference evidence="5 6" key="1">
    <citation type="submission" date="2016-02" db="EMBL/GenBank/DDBJ databases">
        <title>Complete genome sequence and transcriptome regulation of the pentose utilising yeast Sugiyamaella lignohabitans.</title>
        <authorList>
            <person name="Bellasio M."/>
            <person name="Peymann A."/>
            <person name="Valli M."/>
            <person name="Sipitzky M."/>
            <person name="Graf A."/>
            <person name="Sauer M."/>
            <person name="Marx H."/>
            <person name="Mattanovich D."/>
        </authorList>
    </citation>
    <scope>NUCLEOTIDE SEQUENCE [LARGE SCALE GENOMIC DNA]</scope>
    <source>
        <strain evidence="5 6">CBS 10342</strain>
    </source>
</reference>
<feature type="compositionally biased region" description="Low complexity" evidence="3">
    <location>
        <begin position="96"/>
        <end position="109"/>
    </location>
</feature>
<dbReference type="PANTHER" id="PTHR13326:SF21">
    <property type="entry name" value="PSEUDOURIDYLATE SYNTHASE PUS7L"/>
    <property type="match status" value="1"/>
</dbReference>
<keyword evidence="6" id="KW-1185">Reference proteome</keyword>
<dbReference type="OrthoDB" id="447290at2759"/>
<feature type="domain" description="TRUD" evidence="4">
    <location>
        <begin position="368"/>
        <end position="602"/>
    </location>
</feature>
<dbReference type="EMBL" id="CP014501">
    <property type="protein sequence ID" value="ANB12520.1"/>
    <property type="molecule type" value="Genomic_DNA"/>
</dbReference>
<dbReference type="PIRSF" id="PIRSF037016">
    <property type="entry name" value="Pseudouridin_synth_euk_prd"/>
    <property type="match status" value="1"/>
</dbReference>
<dbReference type="PANTHER" id="PTHR13326">
    <property type="entry name" value="TRNA PSEUDOURIDINE SYNTHASE D"/>
    <property type="match status" value="1"/>
</dbReference>
<dbReference type="SUPFAM" id="SSF55120">
    <property type="entry name" value="Pseudouridine synthase"/>
    <property type="match status" value="1"/>
</dbReference>
<dbReference type="InterPro" id="IPR020103">
    <property type="entry name" value="PsdUridine_synth_cat_dom_sf"/>
</dbReference>
<dbReference type="InterPro" id="IPR001656">
    <property type="entry name" value="PsdUridine_synth_TruD"/>
</dbReference>
<accession>A0A167D5T6</accession>
<dbReference type="InterPro" id="IPR042214">
    <property type="entry name" value="TruD_catalytic"/>
</dbReference>
<evidence type="ECO:0000313" key="5">
    <source>
        <dbReference type="EMBL" id="ANB12520.1"/>
    </source>
</evidence>
<evidence type="ECO:0000313" key="6">
    <source>
        <dbReference type="Proteomes" id="UP000189580"/>
    </source>
</evidence>
<feature type="region of interest" description="Disordered" evidence="3">
    <location>
        <begin position="87"/>
        <end position="119"/>
    </location>
</feature>
<protein>
    <submittedName>
        <fullName evidence="5">Pseudouridine synthase PUS7</fullName>
    </submittedName>
</protein>
<dbReference type="GO" id="GO:0005634">
    <property type="term" value="C:nucleus"/>
    <property type="evidence" value="ECO:0007669"/>
    <property type="project" value="TreeGrafter"/>
</dbReference>
<evidence type="ECO:0000256" key="3">
    <source>
        <dbReference type="SAM" id="MobiDB-lite"/>
    </source>
</evidence>
<dbReference type="RefSeq" id="XP_018734997.1">
    <property type="nucleotide sequence ID" value="XM_018882738.1"/>
</dbReference>
<name>A0A167D5T6_9ASCO</name>
<dbReference type="PROSITE" id="PS50984">
    <property type="entry name" value="TRUD"/>
    <property type="match status" value="1"/>
</dbReference>
<sequence length="693" mass="77216">MQAEKRAGPPSPESESQESKKIKVEEEKKVLGVTEDQVGITEFISSDIAGFRGILKQRYTDFLVNEIDLSGNVVHLTDVGLVDKKEARRQRRADTAGDNADGAAAVGTDSTGSDEKKTGETAIATTGGEIKTEVVADAATPASAGLNEKAKKLPEITDEQRERLVSLLGQEFVDKIFTLFNTGLKIISEKTIDDKEERTSVHQLLREAFNSRLESRTTPENQFIITLANNNTRTPRSKLDKSSMGSHSAYLHFVIYKENKETMEVANLISKFLRIPPKSITYAGTKDRRGVTVQRACVSKISVERVNGLNKALRGIKLGSFKYESGHLRLGDLKGNEFYITLREVEALGTESIEDIVTKSLTSLRDNGFINYFGMQRFGTFSISTHTVGKYVLNADWKKVVDLILSPQDLVLPESVEARKVWQETGDAKKALPLMPKRCVAEHAVLRSLAKDPKSYINAVSQIPRNLRVMYAHAYQSYIWNLVASERLKRYGLKIVPGDLVVDDSNNNGNDKKDSSQDVDEVSETEEYVRARVVTEEEIASGTKTIYDVVLPTPGFDVEYPGNDLRDVYRTVMESDGIDFLNMRRNIKEFSLAGNYRQVVIRPGNVEWWCKKYEASTDQFVKTDLELLNESLGEDARVSSEPGTGSKTALVIKLQLGPSQYATMALREVMKIDTSRRGDGLDVKNETNPTANK</sequence>
<keyword evidence="2" id="KW-0413">Isomerase</keyword>
<dbReference type="NCBIfam" id="TIGR00094">
    <property type="entry name" value="tRNA_TruD_broad"/>
    <property type="match status" value="1"/>
</dbReference>
<dbReference type="CDD" id="cd02576">
    <property type="entry name" value="PseudoU_synth_ScPUS7"/>
    <property type="match status" value="1"/>
</dbReference>
<feature type="region of interest" description="Disordered" evidence="3">
    <location>
        <begin position="504"/>
        <end position="525"/>
    </location>
</feature>
<dbReference type="InterPro" id="IPR011760">
    <property type="entry name" value="PsdUridine_synth_TruD_insert"/>
</dbReference>
<evidence type="ECO:0000256" key="2">
    <source>
        <dbReference type="ARBA" id="ARBA00023235"/>
    </source>
</evidence>
<dbReference type="Proteomes" id="UP000189580">
    <property type="component" value="Chromosome a"/>
</dbReference>
<dbReference type="GO" id="GO:0009982">
    <property type="term" value="F:pseudouridine synthase activity"/>
    <property type="evidence" value="ECO:0007669"/>
    <property type="project" value="InterPro"/>
</dbReference>
<dbReference type="GO" id="GO:0003723">
    <property type="term" value="F:RNA binding"/>
    <property type="evidence" value="ECO:0007669"/>
    <property type="project" value="InterPro"/>
</dbReference>
<evidence type="ECO:0000256" key="1">
    <source>
        <dbReference type="ARBA" id="ARBA00007953"/>
    </source>
</evidence>
<feature type="region of interest" description="Disordered" evidence="3">
    <location>
        <begin position="1"/>
        <end position="22"/>
    </location>
</feature>